<evidence type="ECO:0000313" key="2">
    <source>
        <dbReference type="EMBL" id="GAA4638464.1"/>
    </source>
</evidence>
<evidence type="ECO:0000256" key="1">
    <source>
        <dbReference type="SAM" id="MobiDB-lite"/>
    </source>
</evidence>
<comment type="caution">
    <text evidence="2">The sequence shown here is derived from an EMBL/GenBank/DDBJ whole genome shotgun (WGS) entry which is preliminary data.</text>
</comment>
<accession>A0ABP8USK4</accession>
<protein>
    <recommendedName>
        <fullName evidence="4">MmyB-like transcription regulator ligand binding domain-containing protein</fullName>
    </recommendedName>
</protein>
<evidence type="ECO:0008006" key="4">
    <source>
        <dbReference type="Google" id="ProtNLM"/>
    </source>
</evidence>
<dbReference type="EMBL" id="BAABHK010000023">
    <property type="protein sequence ID" value="GAA4638464.1"/>
    <property type="molecule type" value="Genomic_DNA"/>
</dbReference>
<gene>
    <name evidence="2" type="ORF">GCM10023196_096200</name>
</gene>
<keyword evidence="3" id="KW-1185">Reference proteome</keyword>
<sequence length="140" mass="15463">MFVLALLLRHEMTDASRVFISSPKPCEAASLPALRALVDSLATRPPSEARDLLQLDFLIRKYPAAARMSLQRSQRAHSDPPTPPQGWSSTLDTGGLPLWRWAGGQVCVATGDTDQLRFLGVALRRFDEMTAEELDAFLRG</sequence>
<organism evidence="2 3">
    <name type="scientific">Actinoallomurus vinaceus</name>
    <dbReference type="NCBI Taxonomy" id="1080074"/>
    <lineage>
        <taxon>Bacteria</taxon>
        <taxon>Bacillati</taxon>
        <taxon>Actinomycetota</taxon>
        <taxon>Actinomycetes</taxon>
        <taxon>Streptosporangiales</taxon>
        <taxon>Thermomonosporaceae</taxon>
        <taxon>Actinoallomurus</taxon>
    </lineage>
</organism>
<proteinExistence type="predicted"/>
<dbReference type="Proteomes" id="UP001501442">
    <property type="component" value="Unassembled WGS sequence"/>
</dbReference>
<feature type="region of interest" description="Disordered" evidence="1">
    <location>
        <begin position="70"/>
        <end position="90"/>
    </location>
</feature>
<name>A0ABP8USK4_9ACTN</name>
<reference evidence="3" key="1">
    <citation type="journal article" date="2019" name="Int. J. Syst. Evol. Microbiol.">
        <title>The Global Catalogue of Microorganisms (GCM) 10K type strain sequencing project: providing services to taxonomists for standard genome sequencing and annotation.</title>
        <authorList>
            <consortium name="The Broad Institute Genomics Platform"/>
            <consortium name="The Broad Institute Genome Sequencing Center for Infectious Disease"/>
            <person name="Wu L."/>
            <person name="Ma J."/>
        </authorList>
    </citation>
    <scope>NUCLEOTIDE SEQUENCE [LARGE SCALE GENOMIC DNA]</scope>
    <source>
        <strain evidence="3">JCM 17939</strain>
    </source>
</reference>
<evidence type="ECO:0000313" key="3">
    <source>
        <dbReference type="Proteomes" id="UP001501442"/>
    </source>
</evidence>